<dbReference type="Pfam" id="PF13559">
    <property type="entry name" value="DUF4129"/>
    <property type="match status" value="1"/>
</dbReference>
<feature type="transmembrane region" description="Helical" evidence="1">
    <location>
        <begin position="21"/>
        <end position="40"/>
    </location>
</feature>
<feature type="transmembrane region" description="Helical" evidence="1">
    <location>
        <begin position="99"/>
        <end position="117"/>
    </location>
</feature>
<feature type="transmembrane region" description="Helical" evidence="1">
    <location>
        <begin position="198"/>
        <end position="224"/>
    </location>
</feature>
<name>A0ABW4JI37_9BACL</name>
<gene>
    <name evidence="3" type="ORF">ACFSB2_08410</name>
</gene>
<dbReference type="InterPro" id="IPR025403">
    <property type="entry name" value="TgpA-like_C"/>
</dbReference>
<reference evidence="4" key="1">
    <citation type="journal article" date="2019" name="Int. J. Syst. Evol. Microbiol.">
        <title>The Global Catalogue of Microorganisms (GCM) 10K type strain sequencing project: providing services to taxonomists for standard genome sequencing and annotation.</title>
        <authorList>
            <consortium name="The Broad Institute Genomics Platform"/>
            <consortium name="The Broad Institute Genome Sequencing Center for Infectious Disease"/>
            <person name="Wu L."/>
            <person name="Ma J."/>
        </authorList>
    </citation>
    <scope>NUCLEOTIDE SEQUENCE [LARGE SCALE GENOMIC DNA]</scope>
    <source>
        <strain evidence="4">CGMCC 1.12286</strain>
    </source>
</reference>
<protein>
    <submittedName>
        <fullName evidence="3">DUF4129 domain-containing protein</fullName>
    </submittedName>
</protein>
<evidence type="ECO:0000259" key="2">
    <source>
        <dbReference type="Pfam" id="PF13559"/>
    </source>
</evidence>
<evidence type="ECO:0000256" key="1">
    <source>
        <dbReference type="SAM" id="Phobius"/>
    </source>
</evidence>
<dbReference type="RefSeq" id="WP_377942576.1">
    <property type="nucleotide sequence ID" value="NZ_JBHUCX010000020.1"/>
</dbReference>
<comment type="caution">
    <text evidence="3">The sequence shown here is derived from an EMBL/GenBank/DDBJ whole genome shotgun (WGS) entry which is preliminary data.</text>
</comment>
<keyword evidence="1" id="KW-0812">Transmembrane</keyword>
<feature type="transmembrane region" description="Helical" evidence="1">
    <location>
        <begin position="46"/>
        <end position="67"/>
    </location>
</feature>
<feature type="transmembrane region" description="Helical" evidence="1">
    <location>
        <begin position="74"/>
        <end position="93"/>
    </location>
</feature>
<evidence type="ECO:0000313" key="4">
    <source>
        <dbReference type="Proteomes" id="UP001597079"/>
    </source>
</evidence>
<feature type="transmembrane region" description="Helical" evidence="1">
    <location>
        <begin position="277"/>
        <end position="295"/>
    </location>
</feature>
<feature type="transmembrane region" description="Helical" evidence="1">
    <location>
        <begin position="129"/>
        <end position="149"/>
    </location>
</feature>
<evidence type="ECO:0000313" key="3">
    <source>
        <dbReference type="EMBL" id="MFD1674722.1"/>
    </source>
</evidence>
<feature type="transmembrane region" description="Helical" evidence="1">
    <location>
        <begin position="155"/>
        <end position="177"/>
    </location>
</feature>
<organism evidence="3 4">
    <name type="scientific">Alicyclobacillus fodiniaquatilis</name>
    <dbReference type="NCBI Taxonomy" id="1661150"/>
    <lineage>
        <taxon>Bacteria</taxon>
        <taxon>Bacillati</taxon>
        <taxon>Bacillota</taxon>
        <taxon>Bacilli</taxon>
        <taxon>Bacillales</taxon>
        <taxon>Alicyclobacillaceae</taxon>
        <taxon>Alicyclobacillus</taxon>
    </lineage>
</organism>
<keyword evidence="4" id="KW-1185">Reference proteome</keyword>
<dbReference type="Proteomes" id="UP001597079">
    <property type="component" value="Unassembled WGS sequence"/>
</dbReference>
<keyword evidence="1" id="KW-0472">Membrane</keyword>
<proteinExistence type="predicted"/>
<dbReference type="EMBL" id="JBHUCX010000020">
    <property type="protein sequence ID" value="MFD1674722.1"/>
    <property type="molecule type" value="Genomic_DNA"/>
</dbReference>
<sequence length="442" mass="49758">MQGETVLIRQRATDHLWRTILLGWADIVFYAPALIIIGVYDVQPDWLWLWLLFPFALTAAGSLLAFASSGRIGSLWSVILPLFLVSIACAELVAKHDTVWPVALCSAAGLVVAIRSASHWRTISGISQILTFLLGIVLHIVAFYVFSILAPLSGWLVAITITAMISLGITLYSFNQFHLDSLLLERDRIRGLPARTMLYNRLSIALVICGIWLVFGIGILIFGFSRFHPGTPENIAPNLPTQPSQKHQILPPLKGKKPTHVQAPSHPSLWMTIIRDVVLVAFLAAIAIGLIWLIWKKIIPYMTALYRQLNRKTAVLQAGYIDEEETLSRNTRSMRKNRRHRKQREATWAELGTTAEQIRYLYRALIHQAHQQGFTWKPTSTAAETIQDIETWQASSSGTQQVLDDTLSEHIGPLYDQARYSDRMEIDQAEVEALKKALDEHT</sequence>
<keyword evidence="1" id="KW-1133">Transmembrane helix</keyword>
<accession>A0ABW4JI37</accession>
<feature type="domain" description="Protein-glutamine gamma-glutamyltransferase-like C-terminal" evidence="2">
    <location>
        <begin position="361"/>
        <end position="439"/>
    </location>
</feature>